<dbReference type="RefSeq" id="WP_154118954.1">
    <property type="nucleotide sequence ID" value="NZ_WJXB01000004.1"/>
</dbReference>
<accession>A0A7X2H5P2</accession>
<dbReference type="Proteomes" id="UP000463051">
    <property type="component" value="Unassembled WGS sequence"/>
</dbReference>
<evidence type="ECO:0000313" key="1">
    <source>
        <dbReference type="EMBL" id="MRN53923.1"/>
    </source>
</evidence>
<comment type="caution">
    <text evidence="1">The sequence shown here is derived from an EMBL/GenBank/DDBJ whole genome shotgun (WGS) entry which is preliminary data.</text>
</comment>
<sequence length="633" mass="73525">MKERTEVINLCKQVLENSEQIKVSNDNHEIIRKVAEFIFNRTREIYDICNVEKYNVFFNGIVGVGKSTAICNLFNLIDKRHLKPDEEISNLVLLRTSSGRTTACETEIIQSIEETSKVIVTAVTGDEFKAMLEEYVSYLINKSSYLSVESIRILDNMLELSPSDSIEERFSAIKDRFDLHDEASSSDKGILLNYLINYIKYEERTLCEYTIEDANTEYSLKELFQKINNGLLKSCPYPKQIRISLSKKHFDLKLPEFIDKVVDTRGIDSGDRKDIQDSIKSHNNITIMCDRISDFSSNPNILSIMKQVLIPENKDDNKRVFLVGLERGNELRNVESSKKDKDIGIKKKTGDALTIFNTEKINFQFKNIFFYTPFNGLKIVDGEEISTVDENKYIEEQNLFFTHLKKQLVSMYLDYSDELSDFIKMINSLRKNYISELTLQKFDKVKGFTHSLAKQLQDITIQFNTELESDIKKTHASKVRAMVNNDGEYGNYSIYTVSERLGGESFQLRVSNLKSQLLGNIEAVFEDDDEIEVICKKTLYAKIEEAYLTMYMKNRTYYYNSVKNPLNISSHWQEPKKYWGQKDSYGNKIGNYRNRVVKNVLENITKLHIDIIINASKNYDEFFVDVIDFLQFE</sequence>
<gene>
    <name evidence="1" type="ORF">GJB61_13090</name>
</gene>
<protein>
    <submittedName>
        <fullName evidence="1">Uncharacterized protein</fullName>
    </submittedName>
</protein>
<dbReference type="AlphaFoldDB" id="A0A7X2H5P2"/>
<evidence type="ECO:0000313" key="2">
    <source>
        <dbReference type="Proteomes" id="UP000463051"/>
    </source>
</evidence>
<name>A0A7X2H5P2_9BACL</name>
<reference evidence="1 2" key="1">
    <citation type="submission" date="2019-11" db="EMBL/GenBank/DDBJ databases">
        <title>Paenibacillus monticola sp. nov., a novel PGPR strain isolated from mountain sample in China.</title>
        <authorList>
            <person name="Zhao Q."/>
            <person name="Li H.-P."/>
            <person name="Zhang J.-L."/>
        </authorList>
    </citation>
    <scope>NUCLEOTIDE SEQUENCE [LARGE SCALE GENOMIC DNA]</scope>
    <source>
        <strain evidence="1 2">LC-T2</strain>
    </source>
</reference>
<proteinExistence type="predicted"/>
<dbReference type="EMBL" id="WJXB01000004">
    <property type="protein sequence ID" value="MRN53923.1"/>
    <property type="molecule type" value="Genomic_DNA"/>
</dbReference>
<organism evidence="1 2">
    <name type="scientific">Paenibacillus monticola</name>
    <dbReference type="NCBI Taxonomy" id="2666075"/>
    <lineage>
        <taxon>Bacteria</taxon>
        <taxon>Bacillati</taxon>
        <taxon>Bacillota</taxon>
        <taxon>Bacilli</taxon>
        <taxon>Bacillales</taxon>
        <taxon>Paenibacillaceae</taxon>
        <taxon>Paenibacillus</taxon>
    </lineage>
</organism>
<keyword evidence="2" id="KW-1185">Reference proteome</keyword>